<evidence type="ECO:0008006" key="10">
    <source>
        <dbReference type="Google" id="ProtNLM"/>
    </source>
</evidence>
<feature type="region of interest" description="Disordered" evidence="5">
    <location>
        <begin position="914"/>
        <end position="977"/>
    </location>
</feature>
<feature type="compositionally biased region" description="Low complexity" evidence="5">
    <location>
        <begin position="855"/>
        <end position="866"/>
    </location>
</feature>
<dbReference type="EMBL" id="BDGG01000012">
    <property type="protein sequence ID" value="GAV05596.1"/>
    <property type="molecule type" value="Genomic_DNA"/>
</dbReference>
<feature type="region of interest" description="Disordered" evidence="5">
    <location>
        <begin position="1407"/>
        <end position="1731"/>
    </location>
</feature>
<feature type="region of interest" description="Disordered" evidence="5">
    <location>
        <begin position="1145"/>
        <end position="1175"/>
    </location>
</feature>
<dbReference type="PROSITE" id="PS50016">
    <property type="entry name" value="ZF_PHD_2"/>
    <property type="match status" value="1"/>
</dbReference>
<feature type="compositionally biased region" description="Low complexity" evidence="5">
    <location>
        <begin position="1498"/>
        <end position="1516"/>
    </location>
</feature>
<dbReference type="GO" id="GO:0006351">
    <property type="term" value="P:DNA-templated transcription"/>
    <property type="evidence" value="ECO:0007669"/>
    <property type="project" value="InterPro"/>
</dbReference>
<sequence>MADFATEEMDEMMVEDAGDLEVQEEVVGDDGAKHESPDTVSIPSVPKENGDEKATVNTTPSVDHTTIEKETAASSEPVKVEGVEERGNADRPSSRMQEKGGSTQPSSTKGRTRVPRGVAKNEASVKVEESSRTRSSTRSSRKKIDPDFHYDDTVVTGGRRRPASSNKPAGDSSSKSLSGATSSKRLAHASSNRKTSKTDTVDDVKSSVAGAGNDIPKNDRNKDPYAMSDDHPSEDEDMPPALVINVQNSPAKESDRKPQSKNPRTKAPTSNTDASSEHSEGKIASRRKLYCICQKPYGKRFMISCDECEEWFHGDCVGITKAQGKKLGEANTRWVCPMCAIKVNADSPIAAEDLERMIESENLAAEKAAATAAKRKKEGPEEDEHSEEEKEAERGTKTKKGTKKAKVTAKSKARPKEMKPAADEESKYKKIVPPKRKTVAPNSGDKETAKESPKNKSGKPEELPPVESDISMLTLTPLGKPARSGTRILRHSRIVPTPAMPQMFKPDIPVSQSPRADRTERLESTSSTDKVEPVRRSDSTSSASKAVLPAKVEPRTQAKPQPPRTKKEWCIACKVKTTREGNWVYCGSECILRHALDALETLKNADGEPLERIPVADKVAGIELSGNSALARTSLLAWLEAHPSYWVPIPADLLEAREKELMTGPQIDLVRTSIRAMLRDHLLNRLKDAPDLKQKYSVDDLKTLVAKIEDGLYEKFRHFDVDYKLYKAKYRTIVLNINDKKNDNFFRRLITEEIHPADVVNLTQEQMASDALAEWRQKELHKELDMIIQTQTEQQLHPLPPPVKLNHRGDEIDQDLVPNEKTIDLGGASGAPDTSSVDPEIDAESPSEVTKGALSSVSPSQTVSSPNRSFNSLYNVSKPGSSMASPSKPEEDARVTAHKSHTFDINCELCTNSFPSASNKSKSSPKTEYVLPRRPSEKGTAYMSPTVSSSFKVPAEKAAEEEDDASPRSSTSEYSENGGTAGIIWKGQVDTKDLPAAKLVATAVYGRAAEFMAELPKVLDQLGRIQPGQLWPYIEQVKPLKEIAAVILKSPMSRASNEFNSLHYFLTTRGRVSVLGPLPSTFKDFYMIALKENEPLPESLRFPEGVVFPAEHPKLFLGIIVHHPVSRQAVPVVRGMFDIPTKMEQKKPSFVDASPRTPPPIETNPATATYEPSPIRKHDPIVSRYLELAPTASAAAVEPTPVETVDTSEPMELDEEVKSSHIEEVKPLEKEERKEVALKDKSVSELMKIAQSLPSETLKALGLKTSPKKEEKTPADPRLSRMKKEEKVVVEPKVEPVALPSPTKTGTIEIKPIKTVLADVSKLPPVLADVSKPPPSLVDTSKSPSVVDVTRPPPNFVSSFTAETVVPSVPSTSTDAEEADSGGMFSQKFIENLAKIDFPEGLKEALKSIGAGTGSESSSSRNKAPQPLVDVSKPPPPLIHTSTSGIPPAGIPHHSGAPPPLRGTPLPPMAGQQFPPGPMRPAMNVPPLNMARPPFPFPNNNNNQRPMFRQQFPPQMMEHRDPGASFGERPQPGDFRPSGGDQWNQGQRNDGRNDRTSRDRDDFRRLGDRQDRPDRRDDRRRPSPPARDRRDDRREDRLRREDHREDRPVRSKRDDDRPARRRSRSRSPPLRRREERRRRSASRERTTKKQEGGVDEFGRDLSLRQKSSVKRSTSKDSGKDSREKEVEAEKKSEERKERRREASMDKVSDEEGPEDCAKEPKEIEASKKSDE</sequence>
<dbReference type="PROSITE" id="PS01359">
    <property type="entry name" value="ZF_PHD_1"/>
    <property type="match status" value="1"/>
</dbReference>
<feature type="compositionally biased region" description="Basic and acidic residues" evidence="5">
    <location>
        <begin position="123"/>
        <end position="132"/>
    </location>
</feature>
<feature type="compositionally biased region" description="Basic and acidic residues" evidence="5">
    <location>
        <begin position="387"/>
        <end position="396"/>
    </location>
</feature>
<dbReference type="OrthoDB" id="1884872at2759"/>
<feature type="compositionally biased region" description="Polar residues" evidence="5">
    <location>
        <begin position="100"/>
        <end position="109"/>
    </location>
</feature>
<feature type="compositionally biased region" description="Basic and acidic residues" evidence="5">
    <location>
        <begin position="142"/>
        <end position="152"/>
    </location>
</feature>
<feature type="compositionally biased region" description="Low complexity" evidence="5">
    <location>
        <begin position="172"/>
        <end position="183"/>
    </location>
</feature>
<dbReference type="InterPro" id="IPR013083">
    <property type="entry name" value="Znf_RING/FYVE/PHD"/>
</dbReference>
<dbReference type="InterPro" id="IPR037259">
    <property type="entry name" value="BRK_sf"/>
</dbReference>
<feature type="compositionally biased region" description="Polar residues" evidence="5">
    <location>
        <begin position="1414"/>
        <end position="1423"/>
    </location>
</feature>
<dbReference type="Pfam" id="PF07500">
    <property type="entry name" value="TFIIS_M"/>
    <property type="match status" value="1"/>
</dbReference>
<feature type="region of interest" description="Disordered" evidence="5">
    <location>
        <begin position="1194"/>
        <end position="1220"/>
    </location>
</feature>
<feature type="compositionally biased region" description="Basic and acidic residues" evidence="5">
    <location>
        <begin position="1641"/>
        <end position="1663"/>
    </location>
</feature>
<dbReference type="SMART" id="SM00510">
    <property type="entry name" value="TFS2M"/>
    <property type="match status" value="1"/>
</dbReference>
<feature type="compositionally biased region" description="Basic and acidic residues" evidence="5">
    <location>
        <begin position="78"/>
        <end position="98"/>
    </location>
</feature>
<dbReference type="Gene3D" id="1.10.472.30">
    <property type="entry name" value="Transcription elongation factor S-II, central domain"/>
    <property type="match status" value="1"/>
</dbReference>
<dbReference type="SUPFAM" id="SSF46942">
    <property type="entry name" value="Elongation factor TFIIS domain 2"/>
    <property type="match status" value="1"/>
</dbReference>
<proteinExistence type="predicted"/>
<keyword evidence="1" id="KW-0479">Metal-binding</keyword>
<gene>
    <name evidence="8" type="primary">RvY_15700-1</name>
    <name evidence="8" type="synonym">RvY_15700.1</name>
    <name evidence="8" type="ORF">RvY_15700</name>
</gene>
<feature type="compositionally biased region" description="Pro residues" evidence="5">
    <location>
        <begin position="1457"/>
        <end position="1468"/>
    </location>
</feature>
<evidence type="ECO:0000256" key="2">
    <source>
        <dbReference type="ARBA" id="ARBA00022771"/>
    </source>
</evidence>
<dbReference type="InterPro" id="IPR036575">
    <property type="entry name" value="TFIIS_cen_dom_sf"/>
</dbReference>
<feature type="compositionally biased region" description="Basic residues" evidence="5">
    <location>
        <begin position="429"/>
        <end position="438"/>
    </location>
</feature>
<feature type="compositionally biased region" description="Acidic residues" evidence="5">
    <location>
        <begin position="1"/>
        <end position="28"/>
    </location>
</feature>
<accession>A0A1D1VXD3</accession>
<feature type="compositionally biased region" description="Polar residues" evidence="5">
    <location>
        <begin position="867"/>
        <end position="885"/>
    </location>
</feature>
<dbReference type="InterPro" id="IPR019787">
    <property type="entry name" value="Znf_PHD-finger"/>
</dbReference>
<dbReference type="GO" id="GO:0008270">
    <property type="term" value="F:zinc ion binding"/>
    <property type="evidence" value="ECO:0007669"/>
    <property type="project" value="UniProtKB-KW"/>
</dbReference>
<evidence type="ECO:0000256" key="1">
    <source>
        <dbReference type="ARBA" id="ARBA00022723"/>
    </source>
</evidence>
<dbReference type="Gene3D" id="3.30.40.10">
    <property type="entry name" value="Zinc/RING finger domain, C3HC4 (zinc finger)"/>
    <property type="match status" value="1"/>
</dbReference>
<evidence type="ECO:0000256" key="3">
    <source>
        <dbReference type="ARBA" id="ARBA00022833"/>
    </source>
</evidence>
<dbReference type="CDD" id="cd15552">
    <property type="entry name" value="PHD_PHF3_like"/>
    <property type="match status" value="1"/>
</dbReference>
<dbReference type="GO" id="GO:0005634">
    <property type="term" value="C:nucleus"/>
    <property type="evidence" value="ECO:0007669"/>
    <property type="project" value="TreeGrafter"/>
</dbReference>
<feature type="compositionally biased region" description="Low complexity" evidence="5">
    <location>
        <begin position="914"/>
        <end position="926"/>
    </location>
</feature>
<feature type="domain" description="PHD-type" evidence="6">
    <location>
        <begin position="288"/>
        <end position="342"/>
    </location>
</feature>
<name>A0A1D1VXD3_RAMVA</name>
<dbReference type="PANTHER" id="PTHR11477:SF51">
    <property type="entry name" value="PROTEIN PARTNER OF SNF, ISOFORM B"/>
    <property type="match status" value="1"/>
</dbReference>
<dbReference type="SUPFAM" id="SSF57903">
    <property type="entry name" value="FYVE/PHD zinc finger"/>
    <property type="match status" value="1"/>
</dbReference>
<feature type="compositionally biased region" description="Polar residues" evidence="5">
    <location>
        <begin position="967"/>
        <end position="977"/>
    </location>
</feature>
<feature type="domain" description="TFIIS central" evidence="7">
    <location>
        <begin position="670"/>
        <end position="795"/>
    </location>
</feature>
<evidence type="ECO:0000313" key="8">
    <source>
        <dbReference type="EMBL" id="GAV05596.1"/>
    </source>
</evidence>
<evidence type="ECO:0000256" key="4">
    <source>
        <dbReference type="PROSITE-ProRule" id="PRU00146"/>
    </source>
</evidence>
<dbReference type="PROSITE" id="PS51321">
    <property type="entry name" value="TFIIS_CENTRAL"/>
    <property type="match status" value="1"/>
</dbReference>
<dbReference type="InterPro" id="IPR011011">
    <property type="entry name" value="Znf_FYVE_PHD"/>
</dbReference>
<dbReference type="SMART" id="SM00249">
    <property type="entry name" value="PHD"/>
    <property type="match status" value="1"/>
</dbReference>
<feature type="compositionally biased region" description="Basic and acidic residues" evidence="5">
    <location>
        <begin position="515"/>
        <end position="538"/>
    </location>
</feature>
<evidence type="ECO:0000259" key="7">
    <source>
        <dbReference type="PROSITE" id="PS51321"/>
    </source>
</evidence>
<evidence type="ECO:0000256" key="5">
    <source>
        <dbReference type="SAM" id="MobiDB-lite"/>
    </source>
</evidence>
<feature type="compositionally biased region" description="Basic and acidic residues" evidence="5">
    <location>
        <begin position="444"/>
        <end position="462"/>
    </location>
</feature>
<feature type="region of interest" description="Disordered" evidence="5">
    <location>
        <begin position="1261"/>
        <end position="1290"/>
    </location>
</feature>
<feature type="compositionally biased region" description="Basic and acidic residues" evidence="5">
    <location>
        <begin position="1267"/>
        <end position="1290"/>
    </location>
</feature>
<dbReference type="SUPFAM" id="SSF160481">
    <property type="entry name" value="BRK domain-like"/>
    <property type="match status" value="1"/>
</dbReference>
<keyword evidence="3" id="KW-0862">Zinc</keyword>
<organism evidence="8 9">
    <name type="scientific">Ramazzottius varieornatus</name>
    <name type="common">Water bear</name>
    <name type="synonym">Tardigrade</name>
    <dbReference type="NCBI Taxonomy" id="947166"/>
    <lineage>
        <taxon>Eukaryota</taxon>
        <taxon>Metazoa</taxon>
        <taxon>Ecdysozoa</taxon>
        <taxon>Tardigrada</taxon>
        <taxon>Eutardigrada</taxon>
        <taxon>Parachela</taxon>
        <taxon>Hypsibioidea</taxon>
        <taxon>Ramazzottiidae</taxon>
        <taxon>Ramazzottius</taxon>
    </lineage>
</organism>
<dbReference type="PANTHER" id="PTHR11477">
    <property type="entry name" value="TRANSCRIPTION FACTOR S-II ZINC FINGER DOMAIN-CONTAINING PROTEIN"/>
    <property type="match status" value="1"/>
</dbReference>
<feature type="compositionally biased region" description="Basic and acidic residues" evidence="5">
    <location>
        <begin position="1549"/>
        <end position="1618"/>
    </location>
</feature>
<dbReference type="InterPro" id="IPR019786">
    <property type="entry name" value="Zinc_finger_PHD-type_CS"/>
</dbReference>
<dbReference type="CDD" id="cd22581">
    <property type="entry name" value="SPOC_PPS-like"/>
    <property type="match status" value="1"/>
</dbReference>
<dbReference type="InterPro" id="IPR003618">
    <property type="entry name" value="TFIIS_cen_dom"/>
</dbReference>
<feature type="compositionally biased region" description="Basic and acidic residues" evidence="5">
    <location>
        <begin position="196"/>
        <end position="205"/>
    </location>
</feature>
<feature type="compositionally biased region" description="Polar residues" evidence="5">
    <location>
        <begin position="55"/>
        <end position="64"/>
    </location>
</feature>
<feature type="region of interest" description="Disordered" evidence="5">
    <location>
        <begin position="821"/>
        <end position="897"/>
    </location>
</feature>
<feature type="region of interest" description="Disordered" evidence="5">
    <location>
        <begin position="1"/>
        <end position="280"/>
    </location>
</feature>
<comment type="caution">
    <text evidence="8">The sequence shown here is derived from an EMBL/GenBank/DDBJ whole genome shotgun (WGS) entry which is preliminary data.</text>
</comment>
<feature type="region of interest" description="Disordered" evidence="5">
    <location>
        <begin position="1326"/>
        <end position="1358"/>
    </location>
</feature>
<dbReference type="STRING" id="947166.A0A1D1VXD3"/>
<dbReference type="InterPro" id="IPR012921">
    <property type="entry name" value="SPOC_C"/>
</dbReference>
<dbReference type="Proteomes" id="UP000186922">
    <property type="component" value="Unassembled WGS sequence"/>
</dbReference>
<feature type="compositionally biased region" description="Basic and acidic residues" evidence="5">
    <location>
        <begin position="414"/>
        <end position="428"/>
    </location>
</feature>
<evidence type="ECO:0000313" key="9">
    <source>
        <dbReference type="Proteomes" id="UP000186922"/>
    </source>
</evidence>
<feature type="region of interest" description="Disordered" evidence="5">
    <location>
        <begin position="369"/>
        <end position="565"/>
    </location>
</feature>
<keyword evidence="2 4" id="KW-0863">Zinc-finger</keyword>
<dbReference type="Pfam" id="PF07744">
    <property type="entry name" value="SPOC"/>
    <property type="match status" value="1"/>
</dbReference>
<keyword evidence="9" id="KW-1185">Reference proteome</keyword>
<protein>
    <recommendedName>
        <fullName evidence="10">PHD-type domain-containing protein</fullName>
    </recommendedName>
</protein>
<feature type="compositionally biased region" description="Basic and acidic residues" evidence="5">
    <location>
        <begin position="216"/>
        <end position="231"/>
    </location>
</feature>
<feature type="compositionally biased region" description="Basic residues" evidence="5">
    <location>
        <begin position="397"/>
        <end position="413"/>
    </location>
</feature>
<dbReference type="InterPro" id="IPR001965">
    <property type="entry name" value="Znf_PHD"/>
</dbReference>
<dbReference type="Gene3D" id="3.40.5.120">
    <property type="match status" value="1"/>
</dbReference>
<feature type="compositionally biased region" description="Basic and acidic residues" evidence="5">
    <location>
        <begin position="1673"/>
        <end position="1731"/>
    </location>
</feature>
<dbReference type="Pfam" id="PF00628">
    <property type="entry name" value="PHD"/>
    <property type="match status" value="1"/>
</dbReference>
<reference evidence="8 9" key="1">
    <citation type="journal article" date="2016" name="Nat. Commun.">
        <title>Extremotolerant tardigrade genome and improved radiotolerance of human cultured cells by tardigrade-unique protein.</title>
        <authorList>
            <person name="Hashimoto T."/>
            <person name="Horikawa D.D."/>
            <person name="Saito Y."/>
            <person name="Kuwahara H."/>
            <person name="Kozuka-Hata H."/>
            <person name="Shin-I T."/>
            <person name="Minakuchi Y."/>
            <person name="Ohishi K."/>
            <person name="Motoyama A."/>
            <person name="Aizu T."/>
            <person name="Enomoto A."/>
            <person name="Kondo K."/>
            <person name="Tanaka S."/>
            <person name="Hara Y."/>
            <person name="Koshikawa S."/>
            <person name="Sagara H."/>
            <person name="Miura T."/>
            <person name="Yokobori S."/>
            <person name="Miyagawa K."/>
            <person name="Suzuki Y."/>
            <person name="Kubo T."/>
            <person name="Oyama M."/>
            <person name="Kohara Y."/>
            <person name="Fujiyama A."/>
            <person name="Arakawa K."/>
            <person name="Katayama T."/>
            <person name="Toyoda A."/>
            <person name="Kunieda T."/>
        </authorList>
    </citation>
    <scope>NUCLEOTIDE SEQUENCE [LARGE SCALE GENOMIC DNA]</scope>
    <source>
        <strain evidence="8 9">YOKOZUNA-1</strain>
    </source>
</reference>
<evidence type="ECO:0000259" key="6">
    <source>
        <dbReference type="PROSITE" id="PS50016"/>
    </source>
</evidence>